<organism evidence="7 8">
    <name type="scientific">Micromonospora echinospora</name>
    <name type="common">Micromonospora purpurea</name>
    <dbReference type="NCBI Taxonomy" id="1877"/>
    <lineage>
        <taxon>Bacteria</taxon>
        <taxon>Bacillati</taxon>
        <taxon>Actinomycetota</taxon>
        <taxon>Actinomycetes</taxon>
        <taxon>Micromonosporales</taxon>
        <taxon>Micromonosporaceae</taxon>
        <taxon>Micromonospora</taxon>
    </lineage>
</organism>
<evidence type="ECO:0000256" key="3">
    <source>
        <dbReference type="ARBA" id="ARBA00022989"/>
    </source>
</evidence>
<dbReference type="InterPro" id="IPR051533">
    <property type="entry name" value="WaaL-like"/>
</dbReference>
<feature type="transmembrane region" description="Helical" evidence="5">
    <location>
        <begin position="28"/>
        <end position="48"/>
    </location>
</feature>
<keyword evidence="8" id="KW-1185">Reference proteome</keyword>
<feature type="transmembrane region" description="Helical" evidence="5">
    <location>
        <begin position="97"/>
        <end position="116"/>
    </location>
</feature>
<dbReference type="Proteomes" id="UP000198253">
    <property type="component" value="Chromosome I"/>
</dbReference>
<evidence type="ECO:0000256" key="5">
    <source>
        <dbReference type="SAM" id="Phobius"/>
    </source>
</evidence>
<dbReference type="RefSeq" id="WP_088984433.1">
    <property type="nucleotide sequence ID" value="NZ_LT607413.1"/>
</dbReference>
<keyword evidence="4 5" id="KW-0472">Membrane</keyword>
<dbReference type="GO" id="GO:0016020">
    <property type="term" value="C:membrane"/>
    <property type="evidence" value="ECO:0007669"/>
    <property type="project" value="UniProtKB-SubCell"/>
</dbReference>
<sequence length="433" mass="45682">MTTLRDRITGGLGRATFRQPGRQTEAGIALLVVLAWLRGVAPPLVQLLDSGRPGFNTRTDLMPVTGRLLGDALTLAVVGLAAVLAGYGLRRGRPDRWWGLLVALAPLAVVASAGWANHQRPGPVTLALPLVAVAVWVCRPGRRVLATIGACGALTALGSMLLAAARPELALLTGAAAGAKTVPGGLLAGPYAHSNVLGIVLALSLPFVFALRTASSRWTALAVMLVAVAWTGSRTSQVAVLAVLATRAMLAVAARRGWRPRRPWVALVSLPVAAGLALTVVTPLVTTDPAGFTERGRIWRELLAHWRDRPLLGHGPEFFDREPGLAEALGGAFNHGHNLLVHLLVVGGLLVVAAVVALLGLCWRRAVSVARRGRVVPMLYLVAFAWVSWLEASHVPTTLAGHLSWLPLCLVLRGEPDRDSEDQGVPEVVDDPA</sequence>
<comment type="subcellular location">
    <subcellularLocation>
        <location evidence="1">Membrane</location>
        <topology evidence="1">Multi-pass membrane protein</topology>
    </subcellularLocation>
</comment>
<gene>
    <name evidence="7" type="ORF">GA0070618_5812</name>
</gene>
<keyword evidence="7" id="KW-0436">Ligase</keyword>
<feature type="transmembrane region" description="Helical" evidence="5">
    <location>
        <begin position="265"/>
        <end position="285"/>
    </location>
</feature>
<dbReference type="AlphaFoldDB" id="A0A1C4ZUJ4"/>
<feature type="domain" description="O-antigen ligase-related" evidence="6">
    <location>
        <begin position="220"/>
        <end position="355"/>
    </location>
</feature>
<dbReference type="OrthoDB" id="4696754at2"/>
<name>A0A1C4ZUJ4_MICEC</name>
<evidence type="ECO:0000259" key="6">
    <source>
        <dbReference type="Pfam" id="PF04932"/>
    </source>
</evidence>
<feature type="transmembrane region" description="Helical" evidence="5">
    <location>
        <begin position="68"/>
        <end position="90"/>
    </location>
</feature>
<dbReference type="InParanoid" id="A0A1C4ZUJ4"/>
<proteinExistence type="predicted"/>
<dbReference type="PANTHER" id="PTHR37422:SF13">
    <property type="entry name" value="LIPOPOLYSACCHARIDE BIOSYNTHESIS PROTEIN PA4999-RELATED"/>
    <property type="match status" value="1"/>
</dbReference>
<feature type="transmembrane region" description="Helical" evidence="5">
    <location>
        <begin position="191"/>
        <end position="211"/>
    </location>
</feature>
<protein>
    <submittedName>
        <fullName evidence="7">O-antigen ligase</fullName>
    </submittedName>
</protein>
<evidence type="ECO:0000256" key="4">
    <source>
        <dbReference type="ARBA" id="ARBA00023136"/>
    </source>
</evidence>
<feature type="transmembrane region" description="Helical" evidence="5">
    <location>
        <begin position="122"/>
        <end position="138"/>
    </location>
</feature>
<evidence type="ECO:0000256" key="2">
    <source>
        <dbReference type="ARBA" id="ARBA00022692"/>
    </source>
</evidence>
<feature type="transmembrane region" description="Helical" evidence="5">
    <location>
        <begin position="339"/>
        <end position="363"/>
    </location>
</feature>
<evidence type="ECO:0000313" key="7">
    <source>
        <dbReference type="EMBL" id="SCF36697.1"/>
    </source>
</evidence>
<evidence type="ECO:0000256" key="1">
    <source>
        <dbReference type="ARBA" id="ARBA00004141"/>
    </source>
</evidence>
<feature type="transmembrane region" description="Helical" evidence="5">
    <location>
        <begin position="375"/>
        <end position="392"/>
    </location>
</feature>
<dbReference type="Pfam" id="PF04932">
    <property type="entry name" value="Wzy_C"/>
    <property type="match status" value="1"/>
</dbReference>
<feature type="transmembrane region" description="Helical" evidence="5">
    <location>
        <begin position="145"/>
        <end position="165"/>
    </location>
</feature>
<evidence type="ECO:0000313" key="8">
    <source>
        <dbReference type="Proteomes" id="UP000198253"/>
    </source>
</evidence>
<dbReference type="GO" id="GO:0016874">
    <property type="term" value="F:ligase activity"/>
    <property type="evidence" value="ECO:0007669"/>
    <property type="project" value="UniProtKB-KW"/>
</dbReference>
<keyword evidence="2 5" id="KW-0812">Transmembrane</keyword>
<reference evidence="8" key="1">
    <citation type="submission" date="2016-06" db="EMBL/GenBank/DDBJ databases">
        <authorList>
            <person name="Varghese N."/>
            <person name="Submissions Spin"/>
        </authorList>
    </citation>
    <scope>NUCLEOTIDE SEQUENCE [LARGE SCALE GENOMIC DNA]</scope>
    <source>
        <strain evidence="8">DSM 43816</strain>
    </source>
</reference>
<dbReference type="PANTHER" id="PTHR37422">
    <property type="entry name" value="TEICHURONIC ACID BIOSYNTHESIS PROTEIN TUAE"/>
    <property type="match status" value="1"/>
</dbReference>
<dbReference type="EMBL" id="LT607413">
    <property type="protein sequence ID" value="SCF36697.1"/>
    <property type="molecule type" value="Genomic_DNA"/>
</dbReference>
<accession>A0A1C4ZUJ4</accession>
<keyword evidence="3 5" id="KW-1133">Transmembrane helix</keyword>
<dbReference type="InterPro" id="IPR007016">
    <property type="entry name" value="O-antigen_ligase-rel_domated"/>
</dbReference>